<dbReference type="GO" id="GO:1990404">
    <property type="term" value="F:NAD+-protein mono-ADP-ribosyltransferase activity"/>
    <property type="evidence" value="ECO:0007669"/>
    <property type="project" value="TreeGrafter"/>
</dbReference>
<dbReference type="CDD" id="cd01437">
    <property type="entry name" value="parp_like"/>
    <property type="match status" value="1"/>
</dbReference>
<evidence type="ECO:0000256" key="9">
    <source>
        <dbReference type="ARBA" id="ARBA00022833"/>
    </source>
</evidence>
<accession>A0AA40AI35</accession>
<reference evidence="20" key="1">
    <citation type="submission" date="2023-06" db="EMBL/GenBank/DDBJ databases">
        <title>Genome-scale phylogeny and comparative genomics of the fungal order Sordariales.</title>
        <authorList>
            <consortium name="Lawrence Berkeley National Laboratory"/>
            <person name="Hensen N."/>
            <person name="Bonometti L."/>
            <person name="Westerberg I."/>
            <person name="Brannstrom I.O."/>
            <person name="Guillou S."/>
            <person name="Cros-Aarteil S."/>
            <person name="Calhoun S."/>
            <person name="Haridas S."/>
            <person name="Kuo A."/>
            <person name="Mondo S."/>
            <person name="Pangilinan J."/>
            <person name="Riley R."/>
            <person name="Labutti K."/>
            <person name="Andreopoulos B."/>
            <person name="Lipzen A."/>
            <person name="Chen C."/>
            <person name="Yanf M."/>
            <person name="Daum C."/>
            <person name="Ng V."/>
            <person name="Clum A."/>
            <person name="Steindorff A."/>
            <person name="Ohm R."/>
            <person name="Martin F."/>
            <person name="Silar P."/>
            <person name="Natvig D."/>
            <person name="Lalanne C."/>
            <person name="Gautier V."/>
            <person name="Ament-Velasquez S.L."/>
            <person name="Kruys A."/>
            <person name="Hutchinson M.I."/>
            <person name="Powell A.J."/>
            <person name="Barry K."/>
            <person name="Miller A.N."/>
            <person name="Grigoriev I.V."/>
            <person name="Debuchy R."/>
            <person name="Gladieux P."/>
            <person name="Thoren M.H."/>
            <person name="Johannesson H."/>
        </authorList>
    </citation>
    <scope>NUCLEOTIDE SEQUENCE</scope>
    <source>
        <strain evidence="20">SMH4607-1</strain>
    </source>
</reference>
<keyword evidence="3 15" id="KW-0808">Transferase</keyword>
<dbReference type="SUPFAM" id="SSF47587">
    <property type="entry name" value="Domain of poly(ADP-ribose) polymerase"/>
    <property type="match status" value="1"/>
</dbReference>
<feature type="domain" description="PARP alpha-helical" evidence="19">
    <location>
        <begin position="272"/>
        <end position="398"/>
    </location>
</feature>
<sequence length="642" mass="69553">MPPKKATTTGTGALANCTIVFSGQFTGFTQATLKKQAEGLGAKVTATVTSATTHLVATKSDFLTTSSKVSKAGDLGIPIVALPWLTSSDTNKAREPEAKYAFASTGDDEDEQDDEDGAQKGTSHKRSRTEMEGAATEDGPAMMKGSVRAMPKPKIHVPLDEHCPFANCSVLIGHGGMVYDAALNQTNASHNNNKVWTRWGRVGEQGQTGKDTTALPLEAAIHGTFLDNRNEDPKPGKYVFVERNYTVDSDDSDPETEDTKDTTKAADWEPPKSALAPPVQDLMALIFNAQFFSAAMSDLNYDANKLPLGKLSKGVITRGFQALKDLSDLLNDHSLAQTTYAKAFPAAVEDLSNAFYSLIPHAFGRSRPPIIHTQLMVKKEIELLESLSDMKDAALIMRLENGSAKDAVHPMDRQFAALNLGEMTPLDPASAEFHHLQDYLVKTHGATHSNVKYAVEAIFRVERQGERESFAFRFPGPAQDRRLLWHGSRTTNFGGILSQGLRIAPPEAPVNGYMFGKGVYLADMSSKSANYCMAGASGGTGLLLLCEAELGRPMHELTRASYSAAEDAKKGGMLATWGQGTTGPQRWKDAECVHPDLEGVTMPDTTVAPGPTGVAGASLFYNEYICYDTAQLRLRYLFRVKM</sequence>
<evidence type="ECO:0000259" key="17">
    <source>
        <dbReference type="PROSITE" id="PS50172"/>
    </source>
</evidence>
<keyword evidence="21" id="KW-1185">Reference proteome</keyword>
<keyword evidence="2 15" id="KW-0328">Glycosyltransferase</keyword>
<feature type="compositionally biased region" description="Acidic residues" evidence="16">
    <location>
        <begin position="106"/>
        <end position="116"/>
    </location>
</feature>
<dbReference type="SUPFAM" id="SSF52113">
    <property type="entry name" value="BRCT domain"/>
    <property type="match status" value="1"/>
</dbReference>
<dbReference type="EC" id="2.4.2.-" evidence="15"/>
<evidence type="ECO:0000256" key="1">
    <source>
        <dbReference type="ARBA" id="ARBA00004123"/>
    </source>
</evidence>
<evidence type="ECO:0000313" key="20">
    <source>
        <dbReference type="EMBL" id="KAK0716214.1"/>
    </source>
</evidence>
<feature type="domain" description="PARP catalytic" evidence="18">
    <location>
        <begin position="409"/>
        <end position="642"/>
    </location>
</feature>
<evidence type="ECO:0000256" key="2">
    <source>
        <dbReference type="ARBA" id="ARBA00022676"/>
    </source>
</evidence>
<dbReference type="GO" id="GO:0006302">
    <property type="term" value="P:double-strand break repair"/>
    <property type="evidence" value="ECO:0007669"/>
    <property type="project" value="TreeGrafter"/>
</dbReference>
<dbReference type="Proteomes" id="UP001172102">
    <property type="component" value="Unassembled WGS sequence"/>
</dbReference>
<evidence type="ECO:0000256" key="15">
    <source>
        <dbReference type="RuleBase" id="RU362114"/>
    </source>
</evidence>
<keyword evidence="6" id="KW-0677">Repeat</keyword>
<dbReference type="Pfam" id="PF02877">
    <property type="entry name" value="PARP_reg"/>
    <property type="match status" value="1"/>
</dbReference>
<dbReference type="GO" id="GO:0003950">
    <property type="term" value="F:NAD+ poly-ADP-ribosyltransferase activity"/>
    <property type="evidence" value="ECO:0007669"/>
    <property type="project" value="UniProtKB-UniRule"/>
</dbReference>
<dbReference type="GO" id="GO:0016779">
    <property type="term" value="F:nucleotidyltransferase activity"/>
    <property type="evidence" value="ECO:0007669"/>
    <property type="project" value="UniProtKB-KW"/>
</dbReference>
<dbReference type="PANTHER" id="PTHR10459:SF60">
    <property type="entry name" value="POLY [ADP-RIBOSE] POLYMERASE 2"/>
    <property type="match status" value="1"/>
</dbReference>
<evidence type="ECO:0000259" key="19">
    <source>
        <dbReference type="PROSITE" id="PS51060"/>
    </source>
</evidence>
<keyword evidence="12" id="KW-0539">Nucleus</keyword>
<dbReference type="SUPFAM" id="SSF56399">
    <property type="entry name" value="ADP-ribosylation"/>
    <property type="match status" value="1"/>
</dbReference>
<dbReference type="PROSITE" id="PS51060">
    <property type="entry name" value="PARP_ALPHA_HD"/>
    <property type="match status" value="1"/>
</dbReference>
<name>A0AA40AI35_9PEZI</name>
<dbReference type="InterPro" id="IPR036420">
    <property type="entry name" value="BRCT_dom_sf"/>
</dbReference>
<keyword evidence="10 15" id="KW-0520">NAD</keyword>
<dbReference type="SMART" id="SM00292">
    <property type="entry name" value="BRCT"/>
    <property type="match status" value="1"/>
</dbReference>
<keyword evidence="8" id="KW-0863">Zinc-finger</keyword>
<dbReference type="SUPFAM" id="SSF142921">
    <property type="entry name" value="WGR domain-like"/>
    <property type="match status" value="1"/>
</dbReference>
<dbReference type="Gene3D" id="3.40.50.10190">
    <property type="entry name" value="BRCT domain"/>
    <property type="match status" value="1"/>
</dbReference>
<dbReference type="AlphaFoldDB" id="A0AA40AI35"/>
<evidence type="ECO:0000256" key="10">
    <source>
        <dbReference type="ARBA" id="ARBA00023027"/>
    </source>
</evidence>
<dbReference type="Pfam" id="PF00533">
    <property type="entry name" value="BRCT"/>
    <property type="match status" value="1"/>
</dbReference>
<gene>
    <name evidence="20" type="ORF">B0H67DRAFT_601502</name>
</gene>
<dbReference type="InterPro" id="IPR012317">
    <property type="entry name" value="Poly(ADP-ribose)pol_cat_dom"/>
</dbReference>
<dbReference type="InterPro" id="IPR004102">
    <property type="entry name" value="Poly(ADP-ribose)pol_reg_dom"/>
</dbReference>
<evidence type="ECO:0000256" key="4">
    <source>
        <dbReference type="ARBA" id="ARBA00022695"/>
    </source>
</evidence>
<evidence type="ECO:0000256" key="5">
    <source>
        <dbReference type="ARBA" id="ARBA00022723"/>
    </source>
</evidence>
<evidence type="ECO:0000256" key="14">
    <source>
        <dbReference type="ARBA" id="ARBA00033987"/>
    </source>
</evidence>
<dbReference type="InterPro" id="IPR001357">
    <property type="entry name" value="BRCT_dom"/>
</dbReference>
<keyword evidence="9" id="KW-0862">Zinc</keyword>
<comment type="caution">
    <text evidence="20">The sequence shown here is derived from an EMBL/GenBank/DDBJ whole genome shotgun (WGS) entry which is preliminary data.</text>
</comment>
<protein>
    <recommendedName>
        <fullName evidence="15">Poly [ADP-ribose] polymerase</fullName>
        <shortName evidence="15">PARP</shortName>
        <ecNumber evidence="15">2.4.2.-</ecNumber>
    </recommendedName>
</protein>
<dbReference type="Pfam" id="PF00644">
    <property type="entry name" value="PARP"/>
    <property type="match status" value="1"/>
</dbReference>
<dbReference type="GO" id="GO:0008270">
    <property type="term" value="F:zinc ion binding"/>
    <property type="evidence" value="ECO:0007669"/>
    <property type="project" value="UniProtKB-KW"/>
</dbReference>
<comment type="subcellular location">
    <subcellularLocation>
        <location evidence="1">Nucleus</location>
    </subcellularLocation>
</comment>
<feature type="region of interest" description="Disordered" evidence="16">
    <location>
        <begin position="102"/>
        <end position="143"/>
    </location>
</feature>
<evidence type="ECO:0000256" key="6">
    <source>
        <dbReference type="ARBA" id="ARBA00022737"/>
    </source>
</evidence>
<evidence type="ECO:0000256" key="8">
    <source>
        <dbReference type="ARBA" id="ARBA00022771"/>
    </source>
</evidence>
<dbReference type="GO" id="GO:0070212">
    <property type="term" value="P:protein poly-ADP-ribosylation"/>
    <property type="evidence" value="ECO:0007669"/>
    <property type="project" value="TreeGrafter"/>
</dbReference>
<dbReference type="Gene3D" id="1.20.142.10">
    <property type="entry name" value="Poly(ADP-ribose) polymerase, regulatory domain"/>
    <property type="match status" value="1"/>
</dbReference>
<dbReference type="Gene3D" id="3.90.228.10">
    <property type="match status" value="1"/>
</dbReference>
<comment type="similarity">
    <text evidence="13">Belongs to the ARTD/PARP family.</text>
</comment>
<evidence type="ECO:0000256" key="16">
    <source>
        <dbReference type="SAM" id="MobiDB-lite"/>
    </source>
</evidence>
<dbReference type="PANTHER" id="PTHR10459">
    <property type="entry name" value="DNA LIGASE"/>
    <property type="match status" value="1"/>
</dbReference>
<evidence type="ECO:0000259" key="18">
    <source>
        <dbReference type="PROSITE" id="PS51059"/>
    </source>
</evidence>
<evidence type="ECO:0000256" key="13">
    <source>
        <dbReference type="ARBA" id="ARBA00024347"/>
    </source>
</evidence>
<feature type="compositionally biased region" description="Basic and acidic residues" evidence="16">
    <location>
        <begin position="257"/>
        <end position="270"/>
    </location>
</feature>
<feature type="region of interest" description="Disordered" evidence="16">
    <location>
        <begin position="244"/>
        <end position="273"/>
    </location>
</feature>
<evidence type="ECO:0000313" key="21">
    <source>
        <dbReference type="Proteomes" id="UP001172102"/>
    </source>
</evidence>
<evidence type="ECO:0000256" key="3">
    <source>
        <dbReference type="ARBA" id="ARBA00022679"/>
    </source>
</evidence>
<comment type="catalytic activity">
    <reaction evidence="14">
        <text>NAD(+) + (ADP-D-ribosyl)n-acceptor = nicotinamide + (ADP-D-ribosyl)n+1-acceptor + H(+).</text>
        <dbReference type="EC" id="2.4.2.30"/>
    </reaction>
</comment>
<keyword evidence="7" id="KW-0013">ADP-ribosylation</keyword>
<dbReference type="InterPro" id="IPR036616">
    <property type="entry name" value="Poly(ADP-ribose)pol_reg_dom_sf"/>
</dbReference>
<dbReference type="PROSITE" id="PS51059">
    <property type="entry name" value="PARP_CATALYTIC"/>
    <property type="match status" value="1"/>
</dbReference>
<keyword evidence="11" id="KW-0238">DNA-binding</keyword>
<dbReference type="InterPro" id="IPR050800">
    <property type="entry name" value="ARTD/PARP"/>
</dbReference>
<evidence type="ECO:0000256" key="12">
    <source>
        <dbReference type="ARBA" id="ARBA00023242"/>
    </source>
</evidence>
<dbReference type="InterPro" id="IPR036930">
    <property type="entry name" value="WGR_dom_sf"/>
</dbReference>
<organism evidence="20 21">
    <name type="scientific">Lasiosphaeris hirsuta</name>
    <dbReference type="NCBI Taxonomy" id="260670"/>
    <lineage>
        <taxon>Eukaryota</taxon>
        <taxon>Fungi</taxon>
        <taxon>Dikarya</taxon>
        <taxon>Ascomycota</taxon>
        <taxon>Pezizomycotina</taxon>
        <taxon>Sordariomycetes</taxon>
        <taxon>Sordariomycetidae</taxon>
        <taxon>Sordariales</taxon>
        <taxon>Lasiosphaeriaceae</taxon>
        <taxon>Lasiosphaeris</taxon>
    </lineage>
</organism>
<keyword evidence="5" id="KW-0479">Metal-binding</keyword>
<evidence type="ECO:0000256" key="11">
    <source>
        <dbReference type="ARBA" id="ARBA00023125"/>
    </source>
</evidence>
<dbReference type="EMBL" id="JAUKUA010000004">
    <property type="protein sequence ID" value="KAK0716214.1"/>
    <property type="molecule type" value="Genomic_DNA"/>
</dbReference>
<dbReference type="FunFam" id="1.20.142.10:FF:000002">
    <property type="entry name" value="Poly [ADP-ribose] polymerase"/>
    <property type="match status" value="1"/>
</dbReference>
<feature type="domain" description="BRCT" evidence="17">
    <location>
        <begin position="9"/>
        <end position="102"/>
    </location>
</feature>
<evidence type="ECO:0000256" key="7">
    <source>
        <dbReference type="ARBA" id="ARBA00022765"/>
    </source>
</evidence>
<dbReference type="FunFam" id="3.90.228.10:FF:000002">
    <property type="entry name" value="Poly [ADP-ribose] polymerase"/>
    <property type="match status" value="1"/>
</dbReference>
<dbReference type="GO" id="GO:0005730">
    <property type="term" value="C:nucleolus"/>
    <property type="evidence" value="ECO:0007669"/>
    <property type="project" value="TreeGrafter"/>
</dbReference>
<keyword evidence="4" id="KW-0548">Nucleotidyltransferase</keyword>
<dbReference type="GO" id="GO:0003677">
    <property type="term" value="F:DNA binding"/>
    <property type="evidence" value="ECO:0007669"/>
    <property type="project" value="UniProtKB-KW"/>
</dbReference>
<proteinExistence type="inferred from homology"/>
<dbReference type="PROSITE" id="PS50172">
    <property type="entry name" value="BRCT"/>
    <property type="match status" value="1"/>
</dbReference>